<gene>
    <name evidence="1" type="ORF">NQ176_g8032</name>
</gene>
<organism evidence="1 2">
    <name type="scientific">Zarea fungicola</name>
    <dbReference type="NCBI Taxonomy" id="93591"/>
    <lineage>
        <taxon>Eukaryota</taxon>
        <taxon>Fungi</taxon>
        <taxon>Dikarya</taxon>
        <taxon>Ascomycota</taxon>
        <taxon>Pezizomycotina</taxon>
        <taxon>Sordariomycetes</taxon>
        <taxon>Hypocreomycetidae</taxon>
        <taxon>Hypocreales</taxon>
        <taxon>Cordycipitaceae</taxon>
        <taxon>Zarea</taxon>
    </lineage>
</organism>
<evidence type="ECO:0000313" key="2">
    <source>
        <dbReference type="Proteomes" id="UP001143910"/>
    </source>
</evidence>
<proteinExistence type="predicted"/>
<protein>
    <submittedName>
        <fullName evidence="1">Uncharacterized protein</fullName>
    </submittedName>
</protein>
<reference evidence="1" key="1">
    <citation type="submission" date="2022-08" db="EMBL/GenBank/DDBJ databases">
        <title>Genome Sequence of Lecanicillium fungicola.</title>
        <authorList>
            <person name="Buettner E."/>
        </authorList>
    </citation>
    <scope>NUCLEOTIDE SEQUENCE</scope>
    <source>
        <strain evidence="1">Babe33</strain>
    </source>
</reference>
<sequence>MKLSTLSALAFASTAAAGLLSDDHDALELDMDDVPESCHTICRPIATLSKQCDVSLGIGEGKDEDLLHNQCVCTNKSFKVNEIAAECADCMHQKVKAKRSLGNHDNDDDIDADRCKGLVSGCGFAPTKYNPSMDAAVTSITVDATAPTDKKQLTTTILGNSKNAAPAPTAAPQYMYAGAAVVAAAAML</sequence>
<comment type="caution">
    <text evidence="1">The sequence shown here is derived from an EMBL/GenBank/DDBJ whole genome shotgun (WGS) entry which is preliminary data.</text>
</comment>
<dbReference type="Proteomes" id="UP001143910">
    <property type="component" value="Unassembled WGS sequence"/>
</dbReference>
<keyword evidence="2" id="KW-1185">Reference proteome</keyword>
<dbReference type="EMBL" id="JANJQO010001475">
    <property type="protein sequence ID" value="KAJ2970759.1"/>
    <property type="molecule type" value="Genomic_DNA"/>
</dbReference>
<name>A0ACC1MVT7_9HYPO</name>
<evidence type="ECO:0000313" key="1">
    <source>
        <dbReference type="EMBL" id="KAJ2970759.1"/>
    </source>
</evidence>
<accession>A0ACC1MVT7</accession>